<dbReference type="EMBL" id="QROY01000002">
    <property type="protein sequence ID" value="RHL71132.1"/>
    <property type="molecule type" value="Genomic_DNA"/>
</dbReference>
<proteinExistence type="predicted"/>
<organism evidence="1 2">
    <name type="scientific">Lachnospira eligens</name>
    <dbReference type="NCBI Taxonomy" id="39485"/>
    <lineage>
        <taxon>Bacteria</taxon>
        <taxon>Bacillati</taxon>
        <taxon>Bacillota</taxon>
        <taxon>Clostridia</taxon>
        <taxon>Lachnospirales</taxon>
        <taxon>Lachnospiraceae</taxon>
        <taxon>Lachnospira</taxon>
    </lineage>
</organism>
<evidence type="ECO:0000313" key="1">
    <source>
        <dbReference type="EMBL" id="RHL71132.1"/>
    </source>
</evidence>
<dbReference type="RefSeq" id="WP_118370124.1">
    <property type="nucleotide sequence ID" value="NZ_QROY01000002.1"/>
</dbReference>
<sequence length="125" mass="14640">MTKNELKMKLEAGAFLVDLFDLTYGQECLIYKGNFETSDQIIYIPDVDLNEIDTESVLEDEEIENVLNHCYTGNDFVDECNGHREVAKELFDFVDWQNPNVQDLLDGYDDEEFEERYGFSMEELL</sequence>
<gene>
    <name evidence="1" type="ORF">DW007_03010</name>
</gene>
<protein>
    <submittedName>
        <fullName evidence="1">Uncharacterized protein</fullName>
    </submittedName>
</protein>
<accession>A0A415ME75</accession>
<evidence type="ECO:0000313" key="2">
    <source>
        <dbReference type="Proteomes" id="UP000285201"/>
    </source>
</evidence>
<comment type="caution">
    <text evidence="1">The sequence shown here is derived from an EMBL/GenBank/DDBJ whole genome shotgun (WGS) entry which is preliminary data.</text>
</comment>
<name>A0A415ME75_9FIRM</name>
<dbReference type="AlphaFoldDB" id="A0A415ME75"/>
<dbReference type="Proteomes" id="UP000285201">
    <property type="component" value="Unassembled WGS sequence"/>
</dbReference>
<reference evidence="1 2" key="1">
    <citation type="submission" date="2018-08" db="EMBL/GenBank/DDBJ databases">
        <title>A genome reference for cultivated species of the human gut microbiota.</title>
        <authorList>
            <person name="Zou Y."/>
            <person name="Xue W."/>
            <person name="Luo G."/>
        </authorList>
    </citation>
    <scope>NUCLEOTIDE SEQUENCE [LARGE SCALE GENOMIC DNA]</scope>
    <source>
        <strain evidence="1 2">AF36-7BH</strain>
    </source>
</reference>